<comment type="function">
    <text evidence="6">RNaseP catalyzes the removal of the 5'-leader sequence from pre-tRNA to produce the mature 5'-terminus. It can also cleave other RNA substrates such as 4.5S RNA. The protein component plays an auxiliary but essential role in vivo by binding to the 5'-leader sequence and broadening the substrate specificity of the ribozyme.</text>
</comment>
<keyword evidence="1 6" id="KW-0819">tRNA processing</keyword>
<dbReference type="EC" id="3.1.26.5" evidence="6 7"/>
<dbReference type="InterPro" id="IPR000100">
    <property type="entry name" value="RNase_P"/>
</dbReference>
<keyword evidence="3 6" id="KW-0255">Endonuclease</keyword>
<keyword evidence="4 6" id="KW-0378">Hydrolase</keyword>
<protein>
    <recommendedName>
        <fullName evidence="6 7">Ribonuclease P protein component</fullName>
        <shortName evidence="6">RNase P protein</shortName>
        <shortName evidence="6">RNaseP protein</shortName>
        <ecNumber evidence="6 7">3.1.26.5</ecNumber>
    </recommendedName>
    <alternativeName>
        <fullName evidence="6">Protein C5</fullName>
    </alternativeName>
</protein>
<dbReference type="GO" id="GO:0004526">
    <property type="term" value="F:ribonuclease P activity"/>
    <property type="evidence" value="ECO:0007669"/>
    <property type="project" value="UniProtKB-EC"/>
</dbReference>
<evidence type="ECO:0000256" key="2">
    <source>
        <dbReference type="ARBA" id="ARBA00022722"/>
    </source>
</evidence>
<evidence type="ECO:0000256" key="3">
    <source>
        <dbReference type="ARBA" id="ARBA00022759"/>
    </source>
</evidence>
<accession>A0ABU0HAT3</accession>
<evidence type="ECO:0000256" key="5">
    <source>
        <dbReference type="ARBA" id="ARBA00022884"/>
    </source>
</evidence>
<keyword evidence="5 6" id="KW-0694">RNA-binding</keyword>
<dbReference type="RefSeq" id="WP_266349845.1">
    <property type="nucleotide sequence ID" value="NZ_JAPKNG010000004.1"/>
</dbReference>
<keyword evidence="10" id="KW-1185">Reference proteome</keyword>
<dbReference type="InterPro" id="IPR020568">
    <property type="entry name" value="Ribosomal_Su5_D2-typ_SF"/>
</dbReference>
<comment type="caution">
    <text evidence="9">The sequence shown here is derived from an EMBL/GenBank/DDBJ whole genome shotgun (WGS) entry which is preliminary data.</text>
</comment>
<dbReference type="HAMAP" id="MF_00227">
    <property type="entry name" value="RNase_P"/>
    <property type="match status" value="1"/>
</dbReference>
<evidence type="ECO:0000313" key="10">
    <source>
        <dbReference type="Proteomes" id="UP001241603"/>
    </source>
</evidence>
<dbReference type="EMBL" id="JAUSVO010000004">
    <property type="protein sequence ID" value="MDQ0438973.1"/>
    <property type="molecule type" value="Genomic_DNA"/>
</dbReference>
<proteinExistence type="inferred from homology"/>
<comment type="catalytic activity">
    <reaction evidence="6">
        <text>Endonucleolytic cleavage of RNA, removing 5'-extranucleotides from tRNA precursor.</text>
        <dbReference type="EC" id="3.1.26.5"/>
    </reaction>
</comment>
<organism evidence="9 10">
    <name type="scientific">Kaistia dalseonensis</name>
    <dbReference type="NCBI Taxonomy" id="410840"/>
    <lineage>
        <taxon>Bacteria</taxon>
        <taxon>Pseudomonadati</taxon>
        <taxon>Pseudomonadota</taxon>
        <taxon>Alphaproteobacteria</taxon>
        <taxon>Hyphomicrobiales</taxon>
        <taxon>Kaistiaceae</taxon>
        <taxon>Kaistia</taxon>
    </lineage>
</organism>
<evidence type="ECO:0000313" key="9">
    <source>
        <dbReference type="EMBL" id="MDQ0438973.1"/>
    </source>
</evidence>
<dbReference type="Gene3D" id="3.30.230.10">
    <property type="match status" value="1"/>
</dbReference>
<evidence type="ECO:0000256" key="1">
    <source>
        <dbReference type="ARBA" id="ARBA00022694"/>
    </source>
</evidence>
<comment type="subunit">
    <text evidence="6">Consists of a catalytic RNA component (M1 or rnpB) and a protein subunit.</text>
</comment>
<dbReference type="Proteomes" id="UP001241603">
    <property type="component" value="Unassembled WGS sequence"/>
</dbReference>
<reference evidence="9 10" key="1">
    <citation type="submission" date="2023-07" db="EMBL/GenBank/DDBJ databases">
        <title>Genomic Encyclopedia of Type Strains, Phase IV (KMG-IV): sequencing the most valuable type-strain genomes for metagenomic binning, comparative biology and taxonomic classification.</title>
        <authorList>
            <person name="Goeker M."/>
        </authorList>
    </citation>
    <scope>NUCLEOTIDE SEQUENCE [LARGE SCALE GENOMIC DNA]</scope>
    <source>
        <strain evidence="9 10">B6-8</strain>
    </source>
</reference>
<evidence type="ECO:0000256" key="8">
    <source>
        <dbReference type="SAM" id="MobiDB-lite"/>
    </source>
</evidence>
<dbReference type="Pfam" id="PF00825">
    <property type="entry name" value="Ribonuclease_P"/>
    <property type="match status" value="1"/>
</dbReference>
<dbReference type="InterPro" id="IPR014721">
    <property type="entry name" value="Ribsml_uS5_D2-typ_fold_subgr"/>
</dbReference>
<sequence length="159" mass="17593">MDRMKTMERLKKRAEFLAVAGGARASRRGFVLQKRDPKSGEASRAPRFGFTVTKKMGNSPERNRIRRRLREAVRLAGLDHAVAGTDYVLVGRRAALSQPFEVLTADLISSMQYLTRQPAGERAPKSRPGESRPINEPARSPGAVDTTPNVSRPHAESLD</sequence>
<gene>
    <name evidence="6" type="primary">rnpA</name>
    <name evidence="9" type="ORF">QO014_003368</name>
</gene>
<dbReference type="PANTHER" id="PTHR33992">
    <property type="entry name" value="RIBONUCLEASE P PROTEIN COMPONENT"/>
    <property type="match status" value="1"/>
</dbReference>
<name>A0ABU0HAT3_9HYPH</name>
<keyword evidence="2 6" id="KW-0540">Nuclease</keyword>
<dbReference type="PANTHER" id="PTHR33992:SF1">
    <property type="entry name" value="RIBONUCLEASE P PROTEIN COMPONENT"/>
    <property type="match status" value="1"/>
</dbReference>
<comment type="similarity">
    <text evidence="6">Belongs to the RnpA family.</text>
</comment>
<dbReference type="NCBIfam" id="TIGR00188">
    <property type="entry name" value="rnpA"/>
    <property type="match status" value="1"/>
</dbReference>
<evidence type="ECO:0000256" key="4">
    <source>
        <dbReference type="ARBA" id="ARBA00022801"/>
    </source>
</evidence>
<feature type="region of interest" description="Disordered" evidence="8">
    <location>
        <begin position="115"/>
        <end position="159"/>
    </location>
</feature>
<evidence type="ECO:0000256" key="6">
    <source>
        <dbReference type="HAMAP-Rule" id="MF_00227"/>
    </source>
</evidence>
<dbReference type="SUPFAM" id="SSF54211">
    <property type="entry name" value="Ribosomal protein S5 domain 2-like"/>
    <property type="match status" value="1"/>
</dbReference>
<evidence type="ECO:0000256" key="7">
    <source>
        <dbReference type="NCBIfam" id="TIGR00188"/>
    </source>
</evidence>